<gene>
    <name evidence="1" type="ORF">FLAG1_11809</name>
</gene>
<accession>A0A0N0V4L7</accession>
<protein>
    <submittedName>
        <fullName evidence="1">Uncharacterized protein</fullName>
    </submittedName>
</protein>
<proteinExistence type="predicted"/>
<comment type="caution">
    <text evidence="1">The sequence shown here is derived from an EMBL/GenBank/DDBJ whole genome shotgun (WGS) entry which is preliminary data.</text>
</comment>
<dbReference type="EMBL" id="JXCE01001083">
    <property type="protein sequence ID" value="KPA35485.1"/>
    <property type="molecule type" value="Genomic_DNA"/>
</dbReference>
<name>A0A0N0V4L7_FUSLA</name>
<dbReference type="AlphaFoldDB" id="A0A0N0V4L7"/>
<evidence type="ECO:0000313" key="1">
    <source>
        <dbReference type="EMBL" id="KPA35485.1"/>
    </source>
</evidence>
<sequence length="137" mass="15952">MSLHHTITLYDRLDRQGRNHRPILEALGRASQSTLNELHGLATSLEHISINQNRPTKAKDKVALAMFGCRLLCLLPSLRISVYDIHRVMEEEDLLGERYRDLRGDSEETTFLDESRYLMWLMEVRLLVTTVVTFQRT</sequence>
<reference evidence="1 2" key="1">
    <citation type="submission" date="2015-04" db="EMBL/GenBank/DDBJ databases">
        <title>The draft genome sequence of Fusarium langsethiae, a T-2/HT-2 mycotoxin producer.</title>
        <authorList>
            <person name="Lysoe E."/>
            <person name="Divon H.H."/>
            <person name="Terzi V."/>
            <person name="Orru L."/>
            <person name="Lamontanara A."/>
            <person name="Kolseth A.-K."/>
            <person name="Frandsen R.J."/>
            <person name="Nielsen K."/>
            <person name="Thrane U."/>
        </authorList>
    </citation>
    <scope>NUCLEOTIDE SEQUENCE [LARGE SCALE GENOMIC DNA]</scope>
    <source>
        <strain evidence="1 2">Fl201059</strain>
    </source>
</reference>
<evidence type="ECO:0000313" key="2">
    <source>
        <dbReference type="Proteomes" id="UP000037904"/>
    </source>
</evidence>
<keyword evidence="2" id="KW-1185">Reference proteome</keyword>
<dbReference type="Proteomes" id="UP000037904">
    <property type="component" value="Unassembled WGS sequence"/>
</dbReference>
<organism evidence="1 2">
    <name type="scientific">Fusarium langsethiae</name>
    <dbReference type="NCBI Taxonomy" id="179993"/>
    <lineage>
        <taxon>Eukaryota</taxon>
        <taxon>Fungi</taxon>
        <taxon>Dikarya</taxon>
        <taxon>Ascomycota</taxon>
        <taxon>Pezizomycotina</taxon>
        <taxon>Sordariomycetes</taxon>
        <taxon>Hypocreomycetidae</taxon>
        <taxon>Hypocreales</taxon>
        <taxon>Nectriaceae</taxon>
        <taxon>Fusarium</taxon>
    </lineage>
</organism>